<organism evidence="1 2">
    <name type="scientific">Lentzea sokolovensis</name>
    <dbReference type="NCBI Taxonomy" id="3095429"/>
    <lineage>
        <taxon>Bacteria</taxon>
        <taxon>Bacillati</taxon>
        <taxon>Actinomycetota</taxon>
        <taxon>Actinomycetes</taxon>
        <taxon>Pseudonocardiales</taxon>
        <taxon>Pseudonocardiaceae</taxon>
        <taxon>Lentzea</taxon>
    </lineage>
</organism>
<proteinExistence type="predicted"/>
<reference evidence="1 2" key="2">
    <citation type="submission" date="2023-11" db="EMBL/GenBank/DDBJ databases">
        <authorList>
            <person name="Lara A.C."/>
            <person name="Chronakova A."/>
        </authorList>
    </citation>
    <scope>NUCLEOTIDE SEQUENCE [LARGE SCALE GENOMIC DNA]</scope>
    <source>
        <strain evidence="1 2">BCCO 10_0061</strain>
    </source>
</reference>
<reference evidence="1 2" key="1">
    <citation type="submission" date="2023-11" db="EMBL/GenBank/DDBJ databases">
        <title>Lentzea sokolovensis, sp. nov., Lentzea kristufkii, sp. nov., and Lentzea miocenensis, sp. nov., rare actinobacteria from Sokolov Coal Basin, Miocene lacustrine sediment, Czech Republic.</title>
        <authorList>
            <person name="Lara A."/>
            <person name="Kotroba L."/>
            <person name="Nouioui I."/>
            <person name="Neumann-Schaal M."/>
            <person name="Mast Y."/>
            <person name="Chronakova A."/>
        </authorList>
    </citation>
    <scope>NUCLEOTIDE SEQUENCE [LARGE SCALE GENOMIC DNA]</scope>
    <source>
        <strain evidence="1 2">BCCO 10_0061</strain>
    </source>
</reference>
<dbReference type="EMBL" id="JAXAVU010000001">
    <property type="protein sequence ID" value="MDX8140578.1"/>
    <property type="molecule type" value="Genomic_DNA"/>
</dbReference>
<gene>
    <name evidence="1" type="ORF">SK854_00520</name>
</gene>
<name>A0ABU4UM57_9PSEU</name>
<sequence length="182" mass="19396">MSVQREAHQSHLVDWLSTQVEIHAAFASTRTWLFTCVEELVLETGYWGVPTELPPGHVRGAAGRCFANASAYATVHCLTYVEGFALSTVGIAYPHAWAVDDAGNVHDSTWPGTRGLAYLGIPFSAAYVEAFDGILGDARLVHDAHLDDYRMLRDGLPDGAVLPLGEPVGAGAAGSSRRGGMS</sequence>
<evidence type="ECO:0000313" key="2">
    <source>
        <dbReference type="Proteomes" id="UP001285352"/>
    </source>
</evidence>
<protein>
    <submittedName>
        <fullName evidence="1">Uncharacterized protein</fullName>
    </submittedName>
</protein>
<keyword evidence="2" id="KW-1185">Reference proteome</keyword>
<dbReference type="Proteomes" id="UP001285352">
    <property type="component" value="Unassembled WGS sequence"/>
</dbReference>
<evidence type="ECO:0000313" key="1">
    <source>
        <dbReference type="EMBL" id="MDX8140578.1"/>
    </source>
</evidence>
<dbReference type="RefSeq" id="WP_030477422.1">
    <property type="nucleotide sequence ID" value="NZ_JAXAVU010000001.1"/>
</dbReference>
<comment type="caution">
    <text evidence="1">The sequence shown here is derived from an EMBL/GenBank/DDBJ whole genome shotgun (WGS) entry which is preliminary data.</text>
</comment>
<accession>A0ABU4UM57</accession>